<comment type="caution">
    <text evidence="4">The sequence shown here is derived from an EMBL/GenBank/DDBJ whole genome shotgun (WGS) entry which is preliminary data.</text>
</comment>
<feature type="transmembrane region" description="Helical" evidence="2">
    <location>
        <begin position="21"/>
        <end position="41"/>
    </location>
</feature>
<feature type="transmembrane region" description="Helical" evidence="2">
    <location>
        <begin position="61"/>
        <end position="80"/>
    </location>
</feature>
<feature type="region of interest" description="Disordered" evidence="1">
    <location>
        <begin position="1"/>
        <end position="20"/>
    </location>
</feature>
<dbReference type="EMBL" id="JACCCZ010000001">
    <property type="protein sequence ID" value="NYG03390.1"/>
    <property type="molecule type" value="Genomic_DNA"/>
</dbReference>
<feature type="transmembrane region" description="Helical" evidence="2">
    <location>
        <begin position="92"/>
        <end position="112"/>
    </location>
</feature>
<evidence type="ECO:0000256" key="1">
    <source>
        <dbReference type="SAM" id="MobiDB-lite"/>
    </source>
</evidence>
<dbReference type="RefSeq" id="WP_179761755.1">
    <property type="nucleotide sequence ID" value="NZ_BAAAJZ010000003.1"/>
</dbReference>
<feature type="transmembrane region" description="Helical" evidence="2">
    <location>
        <begin position="195"/>
        <end position="213"/>
    </location>
</feature>
<dbReference type="Pfam" id="PF07786">
    <property type="entry name" value="HGSNAT_cat"/>
    <property type="match status" value="1"/>
</dbReference>
<evidence type="ECO:0000259" key="3">
    <source>
        <dbReference type="Pfam" id="PF07786"/>
    </source>
</evidence>
<reference evidence="4 5" key="1">
    <citation type="submission" date="2020-07" db="EMBL/GenBank/DDBJ databases">
        <title>Sequencing the genomes of 1000 actinobacteria strains.</title>
        <authorList>
            <person name="Klenk H.-P."/>
        </authorList>
    </citation>
    <scope>NUCLEOTIDE SEQUENCE [LARGE SCALE GENOMIC DNA]</scope>
    <source>
        <strain evidence="4 5">DSM 44749</strain>
    </source>
</reference>
<keyword evidence="2" id="KW-1133">Transmembrane helix</keyword>
<feature type="transmembrane region" description="Helical" evidence="2">
    <location>
        <begin position="220"/>
        <end position="243"/>
    </location>
</feature>
<dbReference type="PANTHER" id="PTHR30590:SF3">
    <property type="entry name" value="HYPOTHETICAL MEMBRANE SPANNING PROTEIN"/>
    <property type="match status" value="1"/>
</dbReference>
<dbReference type="PANTHER" id="PTHR30590">
    <property type="entry name" value="INNER MEMBRANE PROTEIN"/>
    <property type="match status" value="1"/>
</dbReference>
<dbReference type="InterPro" id="IPR052529">
    <property type="entry name" value="Bact_Transport_Assoc"/>
</dbReference>
<feature type="transmembrane region" description="Helical" evidence="2">
    <location>
        <begin position="359"/>
        <end position="376"/>
    </location>
</feature>
<proteinExistence type="predicted"/>
<gene>
    <name evidence="4" type="ORF">HDA37_003675</name>
</gene>
<feature type="transmembrane region" description="Helical" evidence="2">
    <location>
        <begin position="296"/>
        <end position="316"/>
    </location>
</feature>
<sequence>MGTTTTSRRRGPDPAPPPGRIVAVDTARGLALIGMIAVHLFSETGPDGAASPVQSVLAGRAAPLFAVLAGAAVAFTTGRARVTGARAARVAAARLGTRAVLLCLIGLALGSFDTDRSPGVILVFYGVLFALAVPLVLLPTRVVLAVGVASACVMPVVSHLARAHLPAPLGTDPSFVSVATEPLTALREVVLTGNYPVATWFAYVCVGLVVGRLDLSSRRVALRLVVAGTAVAAAAWWASWLLLHPLGGLSRLLALPLGTEDPVSELLSVGAGGVVPTDSWWWLAVLGPHTGTTPQVVQSSGIAVAVVGVLCLAAGLPGRAGHVVAVVTAPPAAMGSMTLTLYCTHVLYLISPYARTDSVPAFVAEIACYAVFATMWRTRFRRGPLEGLVGGLVGRAGVWAGGRGAGVRRAPDPSAPSGARDPATADGSPEPASEGAAEP</sequence>
<name>A0A852W4J2_PSEA5</name>
<accession>A0A852W4J2</accession>
<keyword evidence="2" id="KW-0812">Transmembrane</keyword>
<feature type="transmembrane region" description="Helical" evidence="2">
    <location>
        <begin position="118"/>
        <end position="137"/>
    </location>
</feature>
<dbReference type="AlphaFoldDB" id="A0A852W4J2"/>
<protein>
    <submittedName>
        <fullName evidence="4">Membrane protein</fullName>
    </submittedName>
</protein>
<feature type="transmembrane region" description="Helical" evidence="2">
    <location>
        <begin position="323"/>
        <end position="347"/>
    </location>
</feature>
<organism evidence="4 5">
    <name type="scientific">Pseudonocardia alni</name>
    <name type="common">Amycolata alni</name>
    <dbReference type="NCBI Taxonomy" id="33907"/>
    <lineage>
        <taxon>Bacteria</taxon>
        <taxon>Bacillati</taxon>
        <taxon>Actinomycetota</taxon>
        <taxon>Actinomycetes</taxon>
        <taxon>Pseudonocardiales</taxon>
        <taxon>Pseudonocardiaceae</taxon>
        <taxon>Pseudonocardia</taxon>
    </lineage>
</organism>
<keyword evidence="5" id="KW-1185">Reference proteome</keyword>
<evidence type="ECO:0000313" key="5">
    <source>
        <dbReference type="Proteomes" id="UP000549695"/>
    </source>
</evidence>
<keyword evidence="2" id="KW-0472">Membrane</keyword>
<feature type="region of interest" description="Disordered" evidence="1">
    <location>
        <begin position="402"/>
        <end position="439"/>
    </location>
</feature>
<dbReference type="GeneID" id="98053382"/>
<dbReference type="Proteomes" id="UP000549695">
    <property type="component" value="Unassembled WGS sequence"/>
</dbReference>
<feature type="transmembrane region" description="Helical" evidence="2">
    <location>
        <begin position="142"/>
        <end position="161"/>
    </location>
</feature>
<feature type="domain" description="Heparan-alpha-glucosaminide N-acetyltransferase catalytic" evidence="3">
    <location>
        <begin position="20"/>
        <end position="235"/>
    </location>
</feature>
<evidence type="ECO:0000256" key="2">
    <source>
        <dbReference type="SAM" id="Phobius"/>
    </source>
</evidence>
<dbReference type="InterPro" id="IPR012429">
    <property type="entry name" value="HGSNAT_cat"/>
</dbReference>
<evidence type="ECO:0000313" key="4">
    <source>
        <dbReference type="EMBL" id="NYG03390.1"/>
    </source>
</evidence>